<keyword evidence="3" id="KW-1278">Translocase</keyword>
<dbReference type="PANTHER" id="PTHR37839:SF1">
    <property type="entry name" value="NA(+)-TRANSLOCATING NADH-QUINONE REDUCTASE SUBUNIT A"/>
    <property type="match status" value="1"/>
</dbReference>
<feature type="domain" description="Na(+)-translocating NADH-quinone reductase subunit A C-terminal" evidence="12">
    <location>
        <begin position="264"/>
        <end position="313"/>
    </location>
</feature>
<dbReference type="Gene3D" id="3.30.479.30">
    <property type="entry name" value="Band 7 domain"/>
    <property type="match status" value="1"/>
</dbReference>
<evidence type="ECO:0000256" key="2">
    <source>
        <dbReference type="ARBA" id="ARBA00022448"/>
    </source>
</evidence>
<dbReference type="GO" id="GO:0016020">
    <property type="term" value="C:membrane"/>
    <property type="evidence" value="ECO:0007669"/>
    <property type="project" value="InterPro"/>
</dbReference>
<dbReference type="OrthoDB" id="10056146at2759"/>
<evidence type="ECO:0000256" key="8">
    <source>
        <dbReference type="ARBA" id="ARBA00023201"/>
    </source>
</evidence>
<comment type="caution">
    <text evidence="14">The sequence shown here is derived from an EMBL/GenBank/DDBJ whole genome shotgun (WGS) entry which is preliminary data.</text>
</comment>
<evidence type="ECO:0000259" key="12">
    <source>
        <dbReference type="Pfam" id="PF11973"/>
    </source>
</evidence>
<dbReference type="InterPro" id="IPR000163">
    <property type="entry name" value="Prohibitin"/>
</dbReference>
<evidence type="ECO:0000256" key="1">
    <source>
        <dbReference type="ARBA" id="ARBA00009658"/>
    </source>
</evidence>
<feature type="domain" description="NqrA second alpha/beta" evidence="13">
    <location>
        <begin position="115"/>
        <end position="258"/>
    </location>
</feature>
<name>A0A2B4RFP2_STYPI</name>
<organism evidence="14">
    <name type="scientific">Stylophora pistillata</name>
    <name type="common">Smooth cauliflower coral</name>
    <dbReference type="NCBI Taxonomy" id="50429"/>
    <lineage>
        <taxon>Eukaryota</taxon>
        <taxon>Metazoa</taxon>
        <taxon>Cnidaria</taxon>
        <taxon>Anthozoa</taxon>
        <taxon>Hexacorallia</taxon>
        <taxon>Scleractinia</taxon>
        <taxon>Astrocoeniina</taxon>
        <taxon>Pocilloporidae</taxon>
        <taxon>Stylophora</taxon>
    </lineage>
</organism>
<dbReference type="CDD" id="cd03401">
    <property type="entry name" value="SPFH_prohibitin"/>
    <property type="match status" value="1"/>
</dbReference>
<dbReference type="EMBL" id="LSMT01000491">
    <property type="protein sequence ID" value="PFX17184.1"/>
    <property type="molecule type" value="Genomic_DNA"/>
</dbReference>
<feature type="domain" description="NqrA N-terminal barrel-sandwich hybrid" evidence="11">
    <location>
        <begin position="5"/>
        <end position="96"/>
    </location>
</feature>
<dbReference type="InterPro" id="IPR022615">
    <property type="entry name" value="NqrA_C_domain"/>
</dbReference>
<proteinExistence type="inferred from homology"/>
<evidence type="ECO:0000256" key="7">
    <source>
        <dbReference type="ARBA" id="ARBA00023075"/>
    </source>
</evidence>
<feature type="coiled-coil region" evidence="9">
    <location>
        <begin position="522"/>
        <end position="556"/>
    </location>
</feature>
<evidence type="ECO:0000256" key="6">
    <source>
        <dbReference type="ARBA" id="ARBA00023065"/>
    </source>
</evidence>
<dbReference type="HAMAP" id="MF_00425">
    <property type="entry name" value="NqrA"/>
    <property type="match status" value="1"/>
</dbReference>
<dbReference type="AlphaFoldDB" id="A0A2B4RFP2"/>
<dbReference type="Pfam" id="PF24836">
    <property type="entry name" value="NQRA_2nd"/>
    <property type="match status" value="1"/>
</dbReference>
<gene>
    <name evidence="14" type="primary">nqrA</name>
    <name evidence="14" type="ORF">AWC38_SpisGene18507</name>
</gene>
<evidence type="ECO:0000313" key="14">
    <source>
        <dbReference type="EMBL" id="PFX17184.1"/>
    </source>
</evidence>
<dbReference type="InterPro" id="IPR008703">
    <property type="entry name" value="NqrA"/>
</dbReference>
<dbReference type="GO" id="GO:0016655">
    <property type="term" value="F:oxidoreductase activity, acting on NAD(P)H, quinone or similar compound as acceptor"/>
    <property type="evidence" value="ECO:0007669"/>
    <property type="project" value="InterPro"/>
</dbReference>
<evidence type="ECO:0000259" key="13">
    <source>
        <dbReference type="Pfam" id="PF24836"/>
    </source>
</evidence>
<evidence type="ECO:0000256" key="4">
    <source>
        <dbReference type="ARBA" id="ARBA00023027"/>
    </source>
</evidence>
<evidence type="ECO:0000256" key="5">
    <source>
        <dbReference type="ARBA" id="ARBA00023053"/>
    </source>
</evidence>
<dbReference type="Pfam" id="PF11973">
    <property type="entry name" value="NQRA_SLBB"/>
    <property type="match status" value="1"/>
</dbReference>
<evidence type="ECO:0000259" key="10">
    <source>
        <dbReference type="Pfam" id="PF01145"/>
    </source>
</evidence>
<dbReference type="NCBIfam" id="NF003761">
    <property type="entry name" value="PRK05352.1-4"/>
    <property type="match status" value="1"/>
</dbReference>
<keyword evidence="2" id="KW-0813">Transport</keyword>
<dbReference type="InterPro" id="IPR056147">
    <property type="entry name" value="NQRA_N"/>
</dbReference>
<dbReference type="InterPro" id="IPR056148">
    <property type="entry name" value="NQRA_2nd"/>
</dbReference>
<keyword evidence="5" id="KW-0915">Sodium</keyword>
<feature type="domain" description="Band 7" evidence="10">
    <location>
        <begin position="452"/>
        <end position="543"/>
    </location>
</feature>
<dbReference type="Pfam" id="PF05896">
    <property type="entry name" value="NQRA_N"/>
    <property type="match status" value="1"/>
</dbReference>
<dbReference type="GO" id="GO:0006814">
    <property type="term" value="P:sodium ion transport"/>
    <property type="evidence" value="ECO:0007669"/>
    <property type="project" value="UniProtKB-KW"/>
</dbReference>
<keyword evidence="8" id="KW-0739">Sodium transport</keyword>
<accession>A0A2B4RFP2</accession>
<evidence type="ECO:0000259" key="11">
    <source>
        <dbReference type="Pfam" id="PF05896"/>
    </source>
</evidence>
<keyword evidence="9" id="KW-0175">Coiled coil</keyword>
<sequence>MSVDIRIKKGLNIKLKGRPSPSISDTKKPSHYALKPSDFTGVTPKLNVKVGDKVAIGDPLFHDKQNPQILFTAPASGVVEEIIRGEKRRILSVVIAGEDAENSKDFGSADPEKISREEIKEKLLSSGCWAFVKQRPYDIIANPAEKPKAIFISSFDSAPLTNDYSFSLSSEKEYFQTGINALAKLTDGKLHLCKNEATSFFDEIKNENIARHRVIGKHPAGNVGVQISKIDPVNQGERVWTVNAQDVVIIGKLFSEGHYKPYRTVALVGSEVKNPTYYKMTIGQKVDAFLDGKLKNPTESRIISGNVLTGEKINLDGFLGFYHNEISVIPEGNIHRFLGWIPFVGSGKIHSHSKSSLSWLFHKKEYTPNTNLNGEERAMVVTGEMESVMPMDIYPMQLLKAIIAKDLEKMEALGIYEVATEDFALIDYISSSKIEAQKIIRKGLDLMIKEVGVIKPALRSAARSVVGRYTPEQIYSSKRDAIQEEIFEETKKILTPEYIQLNEVLVRDVTLPPTIKNAIEKKLQQEQEFLEYEFKLQKAEREAKRQRIEAQGKADANRILSASLTDKILREKGIQATLELAKSKNDAEKAQRQKIKTIYEGLKVFYDGQSDNVVMGDANQYSRIPNVTGIDSDKQPTSASVYTPGVYKQKFKNFMLQWWKFYKAIAQRPDPVERALDSDRAEKGAFLLSTLRRITHTPKKDRISGMPQAMFDVGYEGAAKSNLFCAPNSRYHFHEAVSFNFTEGKVKDDQGASIIMPSLGYMGHRWWGLRKSTKSVGFGYNYLNSYTAVLFAVAGTTQDSSEGFQDFSAFPHGYFPIQAQLKVKNTRTAAFFDKRYPNGFVHENTFFYGTTGHHTIWTIQQITSHTLNTGQPVTVTIREIAETGVVVDQLTCNVGAEVKKANGSFLRIKSTANAKGMTFTIKPKDGVLSGAAQAVLNKPAKKVFHITISGAGITPKAGKPNEIKYRIIYYDLDHSS</sequence>
<dbReference type="SUPFAM" id="SSF117892">
    <property type="entry name" value="Band 7/SPFH domain"/>
    <property type="match status" value="1"/>
</dbReference>
<evidence type="ECO:0000256" key="9">
    <source>
        <dbReference type="SAM" id="Coils"/>
    </source>
</evidence>
<comment type="similarity">
    <text evidence="1">Belongs to the prohibitin family.</text>
</comment>
<evidence type="ECO:0000256" key="3">
    <source>
        <dbReference type="ARBA" id="ARBA00022967"/>
    </source>
</evidence>
<keyword evidence="7" id="KW-0830">Ubiquinone</keyword>
<dbReference type="Pfam" id="PF01145">
    <property type="entry name" value="Band_7"/>
    <property type="match status" value="1"/>
</dbReference>
<protein>
    <submittedName>
        <fullName evidence="14">Na(+)-translocating NADH-quinone reductase subunit A</fullName>
    </submittedName>
</protein>
<reference evidence="14" key="1">
    <citation type="journal article" date="2017" name="J. ISSAAS">
        <title>Comparative analysis of the genomes of Stylophora pistillata and Acropora digitifera provides evidence for extensive differences between species of corals.</title>
        <authorList>
            <person name="Voolstra C.R."/>
            <person name="Li Y."/>
            <person name="Liew Y.J."/>
            <person name="Baumgarten S."/>
            <person name="Zoccola D."/>
            <person name="Flot J.-F."/>
            <person name="Tambutte S."/>
            <person name="Allemand D."/>
            <person name="Aranda M."/>
        </authorList>
    </citation>
    <scope>NUCLEOTIDE SEQUENCE</scope>
    <source>
        <strain evidence="14">CSM Monaco</strain>
        <tissue evidence="14">Whole animal</tissue>
    </source>
</reference>
<dbReference type="InterPro" id="IPR036013">
    <property type="entry name" value="Band_7/SPFH_dom_sf"/>
</dbReference>
<dbReference type="PANTHER" id="PTHR37839">
    <property type="entry name" value="NA(+)-TRANSLOCATING NADH-QUINONE REDUCTASE SUBUNIT A"/>
    <property type="match status" value="1"/>
</dbReference>
<dbReference type="InterPro" id="IPR001107">
    <property type="entry name" value="Band_7"/>
</dbReference>
<dbReference type="NCBIfam" id="TIGR01936">
    <property type="entry name" value="nqrA"/>
    <property type="match status" value="1"/>
</dbReference>
<keyword evidence="4" id="KW-0520">NAD</keyword>
<keyword evidence="6" id="KW-0406">Ion transport</keyword>